<dbReference type="HOGENOM" id="CLU_566583_0_0_1"/>
<evidence type="ECO:0000313" key="3">
    <source>
        <dbReference type="Proteomes" id="UP000030746"/>
    </source>
</evidence>
<feature type="compositionally biased region" description="Basic and acidic residues" evidence="1">
    <location>
        <begin position="152"/>
        <end position="177"/>
    </location>
</feature>
<dbReference type="RefSeq" id="XP_009045147.1">
    <property type="nucleotide sequence ID" value="XM_009046899.1"/>
</dbReference>
<feature type="region of interest" description="Disordered" evidence="1">
    <location>
        <begin position="137"/>
        <end position="205"/>
    </location>
</feature>
<keyword evidence="3" id="KW-1185">Reference proteome</keyword>
<dbReference type="OrthoDB" id="6159796at2759"/>
<feature type="region of interest" description="Disordered" evidence="1">
    <location>
        <begin position="228"/>
        <end position="322"/>
    </location>
</feature>
<feature type="compositionally biased region" description="Basic and acidic residues" evidence="1">
    <location>
        <begin position="259"/>
        <end position="275"/>
    </location>
</feature>
<feature type="compositionally biased region" description="Polar residues" evidence="1">
    <location>
        <begin position="229"/>
        <end position="248"/>
    </location>
</feature>
<evidence type="ECO:0000256" key="1">
    <source>
        <dbReference type="SAM" id="MobiDB-lite"/>
    </source>
</evidence>
<evidence type="ECO:0000313" key="2">
    <source>
        <dbReference type="EMBL" id="ESP04201.1"/>
    </source>
</evidence>
<feature type="compositionally biased region" description="Polar residues" evidence="1">
    <location>
        <begin position="178"/>
        <end position="189"/>
    </location>
</feature>
<name>V4B9Q4_LOTGI</name>
<dbReference type="CTD" id="20241627"/>
<dbReference type="KEGG" id="lgi:LOTGIDRAFT_171040"/>
<sequence>MEADEEWSDGSDDALRSGSATDIAPSDGEELNNEEKKMAATNRLLKSDPVNAILDKIDAELGAMNSKPVQPKSSPKSYPKEKSKSEDSQQNKKSLSESKLNSKEAKMKDGDYCPSDLDSVAAEQIDEKFKEIMKKKRGGFLEDLNKQQSDNETIRTEDFESKFKSALIHNKDRDDMNQVKSSRIQQQKTLPAPPPSRKNYYASDLESVQTEDFESKFSDLMIKDPIGKSSIQPIRSQTPGLPSASANKPSILLPQQPETLDRQLTEKKSSERKIQFLENGHVHSPLDPVLKKSESQPRRMLSDYGRNTPTPAVPSIPNNGHKPNSNFYGHTSKISVNGHTLNTSVNGHSPNATVNWLSPNTSVNGHSPNTSVNGHSPNTSVNGLTHKMLMGDKSSSNGALQNSFSASPTINGDLSAANGTIPAFSRSLPVTRFNVENENHSRFNVENENHSRFNVENENHSRYNMENVNISMKIILDLMWRM</sequence>
<dbReference type="GeneID" id="20241627"/>
<feature type="compositionally biased region" description="Polar residues" evidence="1">
    <location>
        <begin position="305"/>
        <end position="322"/>
    </location>
</feature>
<feature type="region of interest" description="Disordered" evidence="1">
    <location>
        <begin position="1"/>
        <end position="115"/>
    </location>
</feature>
<feature type="compositionally biased region" description="Acidic residues" evidence="1">
    <location>
        <begin position="1"/>
        <end position="12"/>
    </location>
</feature>
<organism evidence="2 3">
    <name type="scientific">Lottia gigantea</name>
    <name type="common">Giant owl limpet</name>
    <dbReference type="NCBI Taxonomy" id="225164"/>
    <lineage>
        <taxon>Eukaryota</taxon>
        <taxon>Metazoa</taxon>
        <taxon>Spiralia</taxon>
        <taxon>Lophotrochozoa</taxon>
        <taxon>Mollusca</taxon>
        <taxon>Gastropoda</taxon>
        <taxon>Patellogastropoda</taxon>
        <taxon>Lottioidea</taxon>
        <taxon>Lottiidae</taxon>
        <taxon>Lottia</taxon>
    </lineage>
</organism>
<feature type="compositionally biased region" description="Basic and acidic residues" evidence="1">
    <location>
        <begin position="78"/>
        <end position="111"/>
    </location>
</feature>
<accession>V4B9Q4</accession>
<proteinExistence type="predicted"/>
<dbReference type="Proteomes" id="UP000030746">
    <property type="component" value="Unassembled WGS sequence"/>
</dbReference>
<reference evidence="2 3" key="1">
    <citation type="journal article" date="2013" name="Nature">
        <title>Insights into bilaterian evolution from three spiralian genomes.</title>
        <authorList>
            <person name="Simakov O."/>
            <person name="Marletaz F."/>
            <person name="Cho S.J."/>
            <person name="Edsinger-Gonzales E."/>
            <person name="Havlak P."/>
            <person name="Hellsten U."/>
            <person name="Kuo D.H."/>
            <person name="Larsson T."/>
            <person name="Lv J."/>
            <person name="Arendt D."/>
            <person name="Savage R."/>
            <person name="Osoegawa K."/>
            <person name="de Jong P."/>
            <person name="Grimwood J."/>
            <person name="Chapman J.A."/>
            <person name="Shapiro H."/>
            <person name="Aerts A."/>
            <person name="Otillar R.P."/>
            <person name="Terry A.Y."/>
            <person name="Boore J.L."/>
            <person name="Grigoriev I.V."/>
            <person name="Lindberg D.R."/>
            <person name="Seaver E.C."/>
            <person name="Weisblat D.A."/>
            <person name="Putnam N.H."/>
            <person name="Rokhsar D.S."/>
        </authorList>
    </citation>
    <scope>NUCLEOTIDE SEQUENCE [LARGE SCALE GENOMIC DNA]</scope>
</reference>
<dbReference type="AlphaFoldDB" id="V4B9Q4"/>
<gene>
    <name evidence="2" type="ORF">LOTGIDRAFT_171040</name>
</gene>
<dbReference type="EMBL" id="KB199861">
    <property type="protein sequence ID" value="ESP04201.1"/>
    <property type="molecule type" value="Genomic_DNA"/>
</dbReference>
<protein>
    <submittedName>
        <fullName evidence="2">Uncharacterized protein</fullName>
    </submittedName>
</protein>
<feature type="compositionally biased region" description="Basic and acidic residues" evidence="1">
    <location>
        <begin position="289"/>
        <end position="301"/>
    </location>
</feature>
<feature type="compositionally biased region" description="Low complexity" evidence="1">
    <location>
        <begin position="66"/>
        <end position="77"/>
    </location>
</feature>